<evidence type="ECO:0000256" key="4">
    <source>
        <dbReference type="ARBA" id="ARBA00022989"/>
    </source>
</evidence>
<feature type="transmembrane region" description="Helical" evidence="6">
    <location>
        <begin position="134"/>
        <end position="153"/>
    </location>
</feature>
<protein>
    <submittedName>
        <fullName evidence="7">Ribose transport system permease protein</fullName>
    </submittedName>
</protein>
<organism evidence="7 8">
    <name type="scientific">Salipiger abyssi</name>
    <dbReference type="NCBI Taxonomy" id="1250539"/>
    <lineage>
        <taxon>Bacteria</taxon>
        <taxon>Pseudomonadati</taxon>
        <taxon>Pseudomonadota</taxon>
        <taxon>Alphaproteobacteria</taxon>
        <taxon>Rhodobacterales</taxon>
        <taxon>Roseobacteraceae</taxon>
        <taxon>Salipiger</taxon>
    </lineage>
</organism>
<dbReference type="GO" id="GO:0005886">
    <property type="term" value="C:plasma membrane"/>
    <property type="evidence" value="ECO:0007669"/>
    <property type="project" value="UniProtKB-SubCell"/>
</dbReference>
<evidence type="ECO:0000256" key="2">
    <source>
        <dbReference type="ARBA" id="ARBA00022475"/>
    </source>
</evidence>
<dbReference type="PANTHER" id="PTHR32196:SF72">
    <property type="entry name" value="RIBOSE IMPORT PERMEASE PROTEIN RBSC"/>
    <property type="match status" value="1"/>
</dbReference>
<keyword evidence="8" id="KW-1185">Reference proteome</keyword>
<evidence type="ECO:0000256" key="6">
    <source>
        <dbReference type="SAM" id="Phobius"/>
    </source>
</evidence>
<evidence type="ECO:0000256" key="1">
    <source>
        <dbReference type="ARBA" id="ARBA00004651"/>
    </source>
</evidence>
<evidence type="ECO:0000313" key="8">
    <source>
        <dbReference type="Proteomes" id="UP000187059"/>
    </source>
</evidence>
<gene>
    <name evidence="7" type="ORF">Ga0080574_TMP809</name>
</gene>
<dbReference type="InterPro" id="IPR001851">
    <property type="entry name" value="ABC_transp_permease"/>
</dbReference>
<dbReference type="PANTHER" id="PTHR32196">
    <property type="entry name" value="ABC TRANSPORTER PERMEASE PROTEIN YPHD-RELATED-RELATED"/>
    <property type="match status" value="1"/>
</dbReference>
<name>A0A1P8UP18_9RHOB</name>
<keyword evidence="5 6" id="KW-0472">Membrane</keyword>
<keyword evidence="4 6" id="KW-1133">Transmembrane helix</keyword>
<keyword evidence="3 6" id="KW-0812">Transmembrane</keyword>
<dbReference type="CDD" id="cd06579">
    <property type="entry name" value="TM_PBP1_transp_AraH_like"/>
    <property type="match status" value="1"/>
</dbReference>
<dbReference type="KEGG" id="paby:Ga0080574_TMP809"/>
<dbReference type="GO" id="GO:0022857">
    <property type="term" value="F:transmembrane transporter activity"/>
    <property type="evidence" value="ECO:0007669"/>
    <property type="project" value="InterPro"/>
</dbReference>
<dbReference type="STRING" id="1250539.Ga0080574_TMP809"/>
<feature type="transmembrane region" description="Helical" evidence="6">
    <location>
        <begin position="29"/>
        <end position="52"/>
    </location>
</feature>
<dbReference type="AlphaFoldDB" id="A0A1P8UP18"/>
<feature type="transmembrane region" description="Helical" evidence="6">
    <location>
        <begin position="109"/>
        <end position="127"/>
    </location>
</feature>
<dbReference type="Proteomes" id="UP000187059">
    <property type="component" value="Chromosome"/>
</dbReference>
<dbReference type="Pfam" id="PF02653">
    <property type="entry name" value="BPD_transp_2"/>
    <property type="match status" value="1"/>
</dbReference>
<evidence type="ECO:0000256" key="3">
    <source>
        <dbReference type="ARBA" id="ARBA00022692"/>
    </source>
</evidence>
<evidence type="ECO:0000256" key="5">
    <source>
        <dbReference type="ARBA" id="ARBA00023136"/>
    </source>
</evidence>
<proteinExistence type="predicted"/>
<feature type="transmembrane region" description="Helical" evidence="6">
    <location>
        <begin position="173"/>
        <end position="194"/>
    </location>
</feature>
<feature type="transmembrane region" description="Helical" evidence="6">
    <location>
        <begin position="84"/>
        <end position="103"/>
    </location>
</feature>
<dbReference type="RefSeq" id="WP_076695440.1">
    <property type="nucleotide sequence ID" value="NZ_JBHSGJ010000022.1"/>
</dbReference>
<sequence>MTQETANAPSALNTRSKLKDSLMNRARELGMPVALVLLIIYFSANSDVFLTAQNFRNVALQAAALAAVAIGQTFVVLNADLDLSVGSIVALVSVVASMAMAAYGAPVGILAGLVTGALVGLINGVIVTRFRVMAFIATLAMLSIAQGVALNISKGIPITGMPGSFADIAFSRFLGVPVPFLISLALFIAAAITLHYTRLGRNIYAVGGNAAAARLSGVPVRKTKTWAYVISGICAAVASLILTARVGSGQPTLGSSLALESVAAVVLGGVSLFGGRGTIIGVGIGVAFVSILSNGLNLLNVSSYTQLMIVGIALIAAVAVDQAMSKQK</sequence>
<comment type="subcellular location">
    <subcellularLocation>
        <location evidence="1">Cell membrane</location>
        <topology evidence="1">Multi-pass membrane protein</topology>
    </subcellularLocation>
</comment>
<accession>A0A1P8UP18</accession>
<feature type="transmembrane region" description="Helical" evidence="6">
    <location>
        <begin position="58"/>
        <end position="77"/>
    </location>
</feature>
<dbReference type="EMBL" id="CP015093">
    <property type="protein sequence ID" value="APZ51143.1"/>
    <property type="molecule type" value="Genomic_DNA"/>
</dbReference>
<feature type="transmembrane region" description="Helical" evidence="6">
    <location>
        <begin position="226"/>
        <end position="247"/>
    </location>
</feature>
<feature type="transmembrane region" description="Helical" evidence="6">
    <location>
        <begin position="304"/>
        <end position="324"/>
    </location>
</feature>
<keyword evidence="2" id="KW-1003">Cell membrane</keyword>
<evidence type="ECO:0000313" key="7">
    <source>
        <dbReference type="EMBL" id="APZ51143.1"/>
    </source>
</evidence>
<reference evidence="7 8" key="1">
    <citation type="submission" date="2016-04" db="EMBL/GenBank/DDBJ databases">
        <title>Deep-sea bacteria in the southern Pacific.</title>
        <authorList>
            <person name="Tang K."/>
        </authorList>
    </citation>
    <scope>NUCLEOTIDE SEQUENCE [LARGE SCALE GENOMIC DNA]</scope>
    <source>
        <strain evidence="7 8">JLT2014</strain>
    </source>
</reference>
<dbReference type="OrthoDB" id="192433at2"/>